<dbReference type="RefSeq" id="WP_151966389.1">
    <property type="nucleotide sequence ID" value="NZ_AP019860.1"/>
</dbReference>
<name>A0A5S9IID8_UABAM</name>
<dbReference type="Gene3D" id="2.60.40.4070">
    <property type="match status" value="1"/>
</dbReference>
<sequence length="1049" mass="118841">MFKRITIILLLSLIVLPLSAQSVDEESLSGLQWRNIGPAIMGGRVTDVEGVVGKPSHIYVATASGGLWKTENRGTTWRCIFEKENTVSIGDIAIDPKNPEVIWVGSGESNVRNSGSIGDGVYKSIDGGKTWQHMGLSETEHISRIVIHPHNSDIVYVGALGHAYGPNNERGVFRSKDAGKTWEKVLYIDKKHGVADLDIDPENPNVLYAAMWHFERKPWTHTSGSTEGGIFRTTDGGNNWNKITAGLPKLMGRAGVKVAPSDPKRVYVIAETQKGVLFRSDNRGESFTTMCKEEKIVGRGFYYADLRVDPQNSNRVYALASNLYYSVDGGKNFAVMSRRTHVDYHALWINPQDPSNLWQGQDGGVAVSYDRGKKWTYINNMPLCQVYQIGVDNNAPFYNIHFGLQDNGCWTGPSRTYRPYGILNADWQMVSFGDGFFIFNHPKKPHLFISEAQGGFAVINDTRSKEESSITPYAKVIWGGPVSEGKYRFHWNSPLIPSHHNDDTIYFAGNVVFRSEDFGKNWQIISPDLTTNDLRKQQTAGGPVWQENTAAEYHCAIISLSESPLDANLLWAGTDDGNLHVSKDQGKNWTNVIENIPKLPNNSPVSHIELSRTDKNVVYAAFDRHMLDDFHAYIYKSSDGGKTWQDISGNIPTKSYVWVVREDPKNPQILYAGTEMGLYVTYNNGKHWFKLHLKNLPTVAVHDIIIHPRDNDMILGTHGRGIWIYDDMTALQNLSKLENKDVELFPIRTVYSHSKKMMRYGIGDGVYVAPNPPYGALIDYYVSKNMSKTKLKLEIYNDKGKLIRSLNKLNNKHGIHRMVWNLQGKKYKARFKGPQSLSIEVLPGNYRVRLVYGDKNIEKTVSVKVDPNIPYDTKQHKKNYEYATSVLEMRESLYKDLQKLDIIEMQVKQLKTRIAQLSNGKVSTKILGSYVSKVKKLKGKMERYSKDASPSRLFFSKAPKLADELSFFGSANKQFAMTAAQIAYLTDLKNRHAKARKEIQAFIEQALSEWNAKLLEEYNVSNWIFLKIEKKTQKKDHKKNKEKKDHKSK</sequence>
<dbReference type="InterPro" id="IPR036278">
    <property type="entry name" value="Sialidase_sf"/>
</dbReference>
<dbReference type="CDD" id="cd15482">
    <property type="entry name" value="Sialidase_non-viral"/>
    <property type="match status" value="2"/>
</dbReference>
<keyword evidence="5" id="KW-1185">Reference proteome</keyword>
<dbReference type="Pfam" id="PF15899">
    <property type="entry name" value="BNR_6"/>
    <property type="match status" value="1"/>
</dbReference>
<feature type="domain" description="Sortilin N-terminal" evidence="3">
    <location>
        <begin position="634"/>
        <end position="718"/>
    </location>
</feature>
<dbReference type="InterPro" id="IPR015943">
    <property type="entry name" value="WD40/YVTN_repeat-like_dom_sf"/>
</dbReference>
<feature type="signal peptide" evidence="2">
    <location>
        <begin position="1"/>
        <end position="20"/>
    </location>
</feature>
<evidence type="ECO:0000256" key="2">
    <source>
        <dbReference type="SAM" id="SignalP"/>
    </source>
</evidence>
<evidence type="ECO:0000256" key="1">
    <source>
        <dbReference type="ARBA" id="ARBA00022737"/>
    </source>
</evidence>
<keyword evidence="1" id="KW-0677">Repeat</keyword>
<dbReference type="InterPro" id="IPR031778">
    <property type="entry name" value="Sortilin_N"/>
</dbReference>
<dbReference type="OrthoDB" id="290345at2"/>
<dbReference type="KEGG" id="uam:UABAM_00480"/>
<evidence type="ECO:0000259" key="3">
    <source>
        <dbReference type="Pfam" id="PF15902"/>
    </source>
</evidence>
<reference evidence="4 5" key="1">
    <citation type="submission" date="2019-08" db="EMBL/GenBank/DDBJ databases">
        <title>Complete genome sequence of Candidatus Uab amorphum.</title>
        <authorList>
            <person name="Shiratori T."/>
            <person name="Suzuki S."/>
            <person name="Kakizawa Y."/>
            <person name="Ishida K."/>
        </authorList>
    </citation>
    <scope>NUCLEOTIDE SEQUENCE [LARGE SCALE GENOMIC DNA]</scope>
    <source>
        <strain evidence="4 5">SRT547</strain>
    </source>
</reference>
<dbReference type="SUPFAM" id="SSF50939">
    <property type="entry name" value="Sialidases"/>
    <property type="match status" value="1"/>
</dbReference>
<dbReference type="PANTHER" id="PTHR43739:SF5">
    <property type="entry name" value="EXO-ALPHA-SIALIDASE"/>
    <property type="match status" value="1"/>
</dbReference>
<dbReference type="InterPro" id="IPR052025">
    <property type="entry name" value="Xyloglucanase_GH74"/>
</dbReference>
<dbReference type="Pfam" id="PF15902">
    <property type="entry name" value="Sortilin-Vps10"/>
    <property type="match status" value="2"/>
</dbReference>
<gene>
    <name evidence="4" type="ORF">UABAM_00480</name>
</gene>
<dbReference type="SUPFAM" id="SSF110296">
    <property type="entry name" value="Oligoxyloglucan reducing end-specific cellobiohydrolase"/>
    <property type="match status" value="1"/>
</dbReference>
<dbReference type="PANTHER" id="PTHR43739">
    <property type="entry name" value="XYLOGLUCANASE (EUROFUNG)"/>
    <property type="match status" value="1"/>
</dbReference>
<dbReference type="AlphaFoldDB" id="A0A5S9IID8"/>
<dbReference type="GO" id="GO:0010411">
    <property type="term" value="P:xyloglucan metabolic process"/>
    <property type="evidence" value="ECO:0007669"/>
    <property type="project" value="TreeGrafter"/>
</dbReference>
<proteinExistence type="predicted"/>
<feature type="chain" id="PRO_5025021764" description="Sortilin N-terminal domain-containing protein" evidence="2">
    <location>
        <begin position="21"/>
        <end position="1049"/>
    </location>
</feature>
<dbReference type="EMBL" id="AP019860">
    <property type="protein sequence ID" value="BBM82137.1"/>
    <property type="molecule type" value="Genomic_DNA"/>
</dbReference>
<keyword evidence="2" id="KW-0732">Signal</keyword>
<dbReference type="Proteomes" id="UP000326354">
    <property type="component" value="Chromosome"/>
</dbReference>
<accession>A0A5S9IID8</accession>
<organism evidence="4 5">
    <name type="scientific">Uabimicrobium amorphum</name>
    <dbReference type="NCBI Taxonomy" id="2596890"/>
    <lineage>
        <taxon>Bacteria</taxon>
        <taxon>Pseudomonadati</taxon>
        <taxon>Planctomycetota</taxon>
        <taxon>Candidatus Uabimicrobiia</taxon>
        <taxon>Candidatus Uabimicrobiales</taxon>
        <taxon>Candidatus Uabimicrobiaceae</taxon>
        <taxon>Candidatus Uabimicrobium</taxon>
    </lineage>
</organism>
<dbReference type="InterPro" id="IPR002860">
    <property type="entry name" value="BNR_rpt"/>
</dbReference>
<evidence type="ECO:0000313" key="5">
    <source>
        <dbReference type="Proteomes" id="UP000326354"/>
    </source>
</evidence>
<dbReference type="Gene3D" id="2.130.10.10">
    <property type="entry name" value="YVTN repeat-like/Quinoprotein amine dehydrogenase"/>
    <property type="match status" value="4"/>
</dbReference>
<feature type="domain" description="Sortilin N-terminal" evidence="3">
    <location>
        <begin position="121"/>
        <end position="247"/>
    </location>
</feature>
<evidence type="ECO:0000313" key="4">
    <source>
        <dbReference type="EMBL" id="BBM82137.1"/>
    </source>
</evidence>
<protein>
    <recommendedName>
        <fullName evidence="3">Sortilin N-terminal domain-containing protein</fullName>
    </recommendedName>
</protein>